<keyword evidence="1" id="KW-0805">Transcription regulation</keyword>
<evidence type="ECO:0000313" key="6">
    <source>
        <dbReference type="Proteomes" id="UP001238163"/>
    </source>
</evidence>
<dbReference type="InterPro" id="IPR018062">
    <property type="entry name" value="HTH_AraC-typ_CS"/>
</dbReference>
<dbReference type="GO" id="GO:0003700">
    <property type="term" value="F:DNA-binding transcription factor activity"/>
    <property type="evidence" value="ECO:0007669"/>
    <property type="project" value="InterPro"/>
</dbReference>
<reference evidence="5" key="1">
    <citation type="submission" date="2023-07" db="EMBL/GenBank/DDBJ databases">
        <title>Genomic Encyclopedia of Type Strains, Phase IV (KMG-IV): sequencing the most valuable type-strain genomes for metagenomic binning, comparative biology and taxonomic classification.</title>
        <authorList>
            <person name="Goeker M."/>
        </authorList>
    </citation>
    <scope>NUCLEOTIDE SEQUENCE</scope>
    <source>
        <strain evidence="5">DSM 24202</strain>
    </source>
</reference>
<evidence type="ECO:0000259" key="4">
    <source>
        <dbReference type="PROSITE" id="PS01124"/>
    </source>
</evidence>
<dbReference type="InterPro" id="IPR003313">
    <property type="entry name" value="AraC-bd"/>
</dbReference>
<dbReference type="AlphaFoldDB" id="A0AAE4ALN7"/>
<dbReference type="EMBL" id="JAUSVL010000001">
    <property type="protein sequence ID" value="MDQ0288459.1"/>
    <property type="molecule type" value="Genomic_DNA"/>
</dbReference>
<dbReference type="PROSITE" id="PS01124">
    <property type="entry name" value="HTH_ARAC_FAMILY_2"/>
    <property type="match status" value="1"/>
</dbReference>
<dbReference type="Pfam" id="PF12833">
    <property type="entry name" value="HTH_18"/>
    <property type="match status" value="1"/>
</dbReference>
<dbReference type="SUPFAM" id="SSF51215">
    <property type="entry name" value="Regulatory protein AraC"/>
    <property type="match status" value="1"/>
</dbReference>
<dbReference type="Gene3D" id="1.10.10.60">
    <property type="entry name" value="Homeodomain-like"/>
    <property type="match status" value="2"/>
</dbReference>
<dbReference type="PANTHER" id="PTHR43280:SF2">
    <property type="entry name" value="HTH-TYPE TRANSCRIPTIONAL REGULATOR EXSA"/>
    <property type="match status" value="1"/>
</dbReference>
<dbReference type="PROSITE" id="PS00041">
    <property type="entry name" value="HTH_ARAC_FAMILY_1"/>
    <property type="match status" value="1"/>
</dbReference>
<dbReference type="GO" id="GO:0043565">
    <property type="term" value="F:sequence-specific DNA binding"/>
    <property type="evidence" value="ECO:0007669"/>
    <property type="project" value="InterPro"/>
</dbReference>
<keyword evidence="2 5" id="KW-0238">DNA-binding</keyword>
<evidence type="ECO:0000256" key="3">
    <source>
        <dbReference type="ARBA" id="ARBA00023163"/>
    </source>
</evidence>
<evidence type="ECO:0000313" key="5">
    <source>
        <dbReference type="EMBL" id="MDQ0288459.1"/>
    </source>
</evidence>
<dbReference type="InterPro" id="IPR009057">
    <property type="entry name" value="Homeodomain-like_sf"/>
</dbReference>
<gene>
    <name evidence="5" type="ORF">J3R75_000566</name>
</gene>
<dbReference type="InterPro" id="IPR037923">
    <property type="entry name" value="HTH-like"/>
</dbReference>
<dbReference type="InterPro" id="IPR018060">
    <property type="entry name" value="HTH_AraC"/>
</dbReference>
<keyword evidence="6" id="KW-1185">Reference proteome</keyword>
<sequence length="305" mass="34943">MGYINEMDKNTNPNTIIVRPDICIHKLPSRKMADINRRAGLWIFNWGREVQFIQPDDGKSNRYFEFFAIAHLRRGRGFYSRPAFPAAVSMLPGDCVLVSPNTLHRYGAVDDDCFVEDTVNFCGPLAELWFRSGIFRDGVFELGSAPLLHPIIELAADPSEHAQLNAIFALNKLFLDLYNNRFHQHNRDKYPAMAVLIDQLKDDPARDWTVPEMAHFCDMSVNRFREAFTKRTGMLPKLYLDKLKVNQATTLLIESSLTIADIANRVGFTDAFHFSRRFKHLTGIAPCYYREQFGKTGMSDKDAKP</sequence>
<dbReference type="PANTHER" id="PTHR43280">
    <property type="entry name" value="ARAC-FAMILY TRANSCRIPTIONAL REGULATOR"/>
    <property type="match status" value="1"/>
</dbReference>
<evidence type="ECO:0000256" key="1">
    <source>
        <dbReference type="ARBA" id="ARBA00023015"/>
    </source>
</evidence>
<name>A0AAE4ALN7_9BACT</name>
<evidence type="ECO:0000256" key="2">
    <source>
        <dbReference type="ARBA" id="ARBA00023125"/>
    </source>
</evidence>
<dbReference type="PRINTS" id="PR00032">
    <property type="entry name" value="HTHARAC"/>
</dbReference>
<protein>
    <submittedName>
        <fullName evidence="5">AraC-like DNA-binding protein</fullName>
    </submittedName>
</protein>
<keyword evidence="3" id="KW-0804">Transcription</keyword>
<dbReference type="SUPFAM" id="SSF46689">
    <property type="entry name" value="Homeodomain-like"/>
    <property type="match status" value="2"/>
</dbReference>
<dbReference type="Pfam" id="PF02311">
    <property type="entry name" value="AraC_binding"/>
    <property type="match status" value="1"/>
</dbReference>
<dbReference type="Proteomes" id="UP001238163">
    <property type="component" value="Unassembled WGS sequence"/>
</dbReference>
<dbReference type="InterPro" id="IPR020449">
    <property type="entry name" value="Tscrpt_reg_AraC-type_HTH"/>
</dbReference>
<accession>A0AAE4ALN7</accession>
<dbReference type="RefSeq" id="WP_307259788.1">
    <property type="nucleotide sequence ID" value="NZ_JAUSVL010000001.1"/>
</dbReference>
<organism evidence="5 6">
    <name type="scientific">Oligosphaera ethanolica</name>
    <dbReference type="NCBI Taxonomy" id="760260"/>
    <lineage>
        <taxon>Bacteria</taxon>
        <taxon>Pseudomonadati</taxon>
        <taxon>Lentisphaerota</taxon>
        <taxon>Oligosphaeria</taxon>
        <taxon>Oligosphaerales</taxon>
        <taxon>Oligosphaeraceae</taxon>
        <taxon>Oligosphaera</taxon>
    </lineage>
</organism>
<feature type="domain" description="HTH araC/xylS-type" evidence="4">
    <location>
        <begin position="194"/>
        <end position="292"/>
    </location>
</feature>
<proteinExistence type="predicted"/>
<comment type="caution">
    <text evidence="5">The sequence shown here is derived from an EMBL/GenBank/DDBJ whole genome shotgun (WGS) entry which is preliminary data.</text>
</comment>
<dbReference type="SMART" id="SM00342">
    <property type="entry name" value="HTH_ARAC"/>
    <property type="match status" value="1"/>
</dbReference>